<evidence type="ECO:0000256" key="4">
    <source>
        <dbReference type="ARBA" id="ARBA00022692"/>
    </source>
</evidence>
<organism evidence="9 10">
    <name type="scientific">Arabis nemorensis</name>
    <dbReference type="NCBI Taxonomy" id="586526"/>
    <lineage>
        <taxon>Eukaryota</taxon>
        <taxon>Viridiplantae</taxon>
        <taxon>Streptophyta</taxon>
        <taxon>Embryophyta</taxon>
        <taxon>Tracheophyta</taxon>
        <taxon>Spermatophyta</taxon>
        <taxon>Magnoliopsida</taxon>
        <taxon>eudicotyledons</taxon>
        <taxon>Gunneridae</taxon>
        <taxon>Pentapetalae</taxon>
        <taxon>rosids</taxon>
        <taxon>malvids</taxon>
        <taxon>Brassicales</taxon>
        <taxon>Brassicaceae</taxon>
        <taxon>Arabideae</taxon>
        <taxon>Arabis</taxon>
    </lineage>
</organism>
<dbReference type="InterPro" id="IPR007512">
    <property type="entry name" value="Mic10"/>
</dbReference>
<keyword evidence="5" id="KW-0999">Mitochondrion inner membrane</keyword>
<evidence type="ECO:0000256" key="2">
    <source>
        <dbReference type="ARBA" id="ARBA00004273"/>
    </source>
</evidence>
<dbReference type="PANTHER" id="PTHR21304:SF13">
    <property type="entry name" value="MICOS COMPLEX SUBUNIT MIC10"/>
    <property type="match status" value="1"/>
</dbReference>
<comment type="similarity">
    <text evidence="3">Belongs to the MICOS complex subunit Mic10 family.</text>
</comment>
<comment type="subcellular location">
    <subcellularLocation>
        <location evidence="2">Mitochondrion inner membrane</location>
    </subcellularLocation>
</comment>
<proteinExistence type="inferred from homology"/>
<keyword evidence="6" id="KW-1133">Transmembrane helix</keyword>
<accession>A0A565ASY8</accession>
<comment type="function">
    <text evidence="1">Component of the MICOS complex, a large protein complex of the mitochondrial inner membrane that plays crucial roles in the maintenance of crista junctions, inner membrane architecture, and formation of contact sites to the outer membrane.</text>
</comment>
<gene>
    <name evidence="9" type="ORF">ANE_LOCUS2645</name>
</gene>
<dbReference type="PANTHER" id="PTHR21304">
    <property type="entry name" value="MICOS COMPLEX SUBUNIT MIC10"/>
    <property type="match status" value="1"/>
</dbReference>
<dbReference type="OrthoDB" id="1916310at2759"/>
<dbReference type="Proteomes" id="UP000489600">
    <property type="component" value="Unassembled WGS sequence"/>
</dbReference>
<evidence type="ECO:0000256" key="1">
    <source>
        <dbReference type="ARBA" id="ARBA00002689"/>
    </source>
</evidence>
<keyword evidence="10" id="KW-1185">Reference proteome</keyword>
<keyword evidence="8" id="KW-0472">Membrane</keyword>
<evidence type="ECO:0000256" key="6">
    <source>
        <dbReference type="ARBA" id="ARBA00022989"/>
    </source>
</evidence>
<name>A0A565ASY8_9BRAS</name>
<comment type="caution">
    <text evidence="9">The sequence shown here is derived from an EMBL/GenBank/DDBJ whole genome shotgun (WGS) entry which is preliminary data.</text>
</comment>
<dbReference type="Pfam" id="PF04418">
    <property type="entry name" value="DUF543"/>
    <property type="match status" value="1"/>
</dbReference>
<keyword evidence="7" id="KW-0496">Mitochondrion</keyword>
<evidence type="ECO:0008006" key="11">
    <source>
        <dbReference type="Google" id="ProtNLM"/>
    </source>
</evidence>
<evidence type="ECO:0000256" key="7">
    <source>
        <dbReference type="ARBA" id="ARBA00023128"/>
    </source>
</evidence>
<evidence type="ECO:0000313" key="9">
    <source>
        <dbReference type="EMBL" id="VVA92200.1"/>
    </source>
</evidence>
<evidence type="ECO:0000256" key="5">
    <source>
        <dbReference type="ARBA" id="ARBA00022792"/>
    </source>
</evidence>
<dbReference type="AlphaFoldDB" id="A0A565ASY8"/>
<dbReference type="EMBL" id="CABITT030000001">
    <property type="protein sequence ID" value="VVA92200.1"/>
    <property type="molecule type" value="Genomic_DNA"/>
</dbReference>
<keyword evidence="4" id="KW-0812">Transmembrane</keyword>
<evidence type="ECO:0000256" key="3">
    <source>
        <dbReference type="ARBA" id="ARBA00006792"/>
    </source>
</evidence>
<evidence type="ECO:0000313" key="10">
    <source>
        <dbReference type="Proteomes" id="UP000489600"/>
    </source>
</evidence>
<protein>
    <recommendedName>
        <fullName evidence="11">MICOS complex subunit MIC10</fullName>
    </recommendedName>
</protein>
<reference evidence="9" key="1">
    <citation type="submission" date="2019-07" db="EMBL/GenBank/DDBJ databases">
        <authorList>
            <person name="Dittberner H."/>
        </authorList>
    </citation>
    <scope>NUCLEOTIDE SEQUENCE [LARGE SCALE GENOMIC DNA]</scope>
</reference>
<evidence type="ECO:0000256" key="8">
    <source>
        <dbReference type="ARBA" id="ARBA00023136"/>
    </source>
</evidence>
<sequence length="143" mass="15378">METKSISDSDVNAKWDACLDLTARRVVYSSLGGAFAGLLFFRSPVTRWASIAFGAGIGIGSAYTDCSRFFDASSSSTSATLLAPKSTESSISQVSRDFSSPLLHTLIVGIPIRLVLGSFRSSHSGQTLWRLETMMKLEGFIVV</sequence>
<dbReference type="GO" id="GO:0061617">
    <property type="term" value="C:MICOS complex"/>
    <property type="evidence" value="ECO:0007669"/>
    <property type="project" value="InterPro"/>
</dbReference>